<dbReference type="Proteomes" id="UP000503399">
    <property type="component" value="Chromosome"/>
</dbReference>
<evidence type="ECO:0000256" key="6">
    <source>
        <dbReference type="ARBA" id="ARBA00022840"/>
    </source>
</evidence>
<dbReference type="SUPFAM" id="SSF52540">
    <property type="entry name" value="P-loop containing nucleoside triphosphate hydrolases"/>
    <property type="match status" value="1"/>
</dbReference>
<evidence type="ECO:0000259" key="11">
    <source>
        <dbReference type="Pfam" id="PF02463"/>
    </source>
</evidence>
<feature type="coiled-coil region" evidence="10">
    <location>
        <begin position="320"/>
        <end position="375"/>
    </location>
</feature>
<keyword evidence="10" id="KW-0175">Coiled coil</keyword>
<keyword evidence="4" id="KW-0547">Nucleotide-binding</keyword>
<reference evidence="12 13" key="1">
    <citation type="submission" date="2020-02" db="EMBL/GenBank/DDBJ databases">
        <authorList>
            <person name="Hogendoorn C."/>
        </authorList>
    </citation>
    <scope>NUCLEOTIDE SEQUENCE [LARGE SCALE GENOMIC DNA]</scope>
    <source>
        <strain evidence="12">R501</strain>
    </source>
</reference>
<dbReference type="InterPro" id="IPR004604">
    <property type="entry name" value="DNA_recomb/repair_RecN"/>
</dbReference>
<protein>
    <recommendedName>
        <fullName evidence="3 9">DNA repair protein RecN</fullName>
    </recommendedName>
    <alternativeName>
        <fullName evidence="8 9">Recombination protein N</fullName>
    </alternativeName>
</protein>
<dbReference type="Gene3D" id="3.40.50.300">
    <property type="entry name" value="P-loop containing nucleotide triphosphate hydrolases"/>
    <property type="match status" value="2"/>
</dbReference>
<evidence type="ECO:0000256" key="5">
    <source>
        <dbReference type="ARBA" id="ARBA00022763"/>
    </source>
</evidence>
<evidence type="ECO:0000256" key="7">
    <source>
        <dbReference type="ARBA" id="ARBA00023204"/>
    </source>
</evidence>
<dbReference type="GO" id="GO:0006281">
    <property type="term" value="P:DNA repair"/>
    <property type="evidence" value="ECO:0007669"/>
    <property type="project" value="UniProtKB-KW"/>
</dbReference>
<dbReference type="KEGG" id="hfv:R50_1153"/>
<keyword evidence="5 9" id="KW-0227">DNA damage</keyword>
<organism evidence="12 13">
    <name type="scientific">Candidatus Hydrogenisulfobacillus filiaventi</name>
    <dbReference type="NCBI Taxonomy" id="2707344"/>
    <lineage>
        <taxon>Bacteria</taxon>
        <taxon>Bacillati</taxon>
        <taxon>Bacillota</taxon>
        <taxon>Clostridia</taxon>
        <taxon>Eubacteriales</taxon>
        <taxon>Clostridiales Family XVII. Incertae Sedis</taxon>
        <taxon>Candidatus Hydrogenisulfobacillus</taxon>
    </lineage>
</organism>
<dbReference type="PANTHER" id="PTHR11059">
    <property type="entry name" value="DNA REPAIR PROTEIN RECN"/>
    <property type="match status" value="1"/>
</dbReference>
<dbReference type="GO" id="GO:0043590">
    <property type="term" value="C:bacterial nucleoid"/>
    <property type="evidence" value="ECO:0007669"/>
    <property type="project" value="TreeGrafter"/>
</dbReference>
<dbReference type="GO" id="GO:0005524">
    <property type="term" value="F:ATP binding"/>
    <property type="evidence" value="ECO:0007669"/>
    <property type="project" value="UniProtKB-KW"/>
</dbReference>
<evidence type="ECO:0000256" key="1">
    <source>
        <dbReference type="ARBA" id="ARBA00003618"/>
    </source>
</evidence>
<evidence type="ECO:0000313" key="12">
    <source>
        <dbReference type="EMBL" id="CAB1128659.1"/>
    </source>
</evidence>
<name>A0A6F8ZF87_9FIRM</name>
<keyword evidence="7 9" id="KW-0234">DNA repair</keyword>
<dbReference type="EMBL" id="LR778114">
    <property type="protein sequence ID" value="CAB1128659.1"/>
    <property type="molecule type" value="Genomic_DNA"/>
</dbReference>
<keyword evidence="13" id="KW-1185">Reference proteome</keyword>
<evidence type="ECO:0000313" key="13">
    <source>
        <dbReference type="Proteomes" id="UP000503399"/>
    </source>
</evidence>
<evidence type="ECO:0000256" key="8">
    <source>
        <dbReference type="ARBA" id="ARBA00033408"/>
    </source>
</evidence>
<evidence type="ECO:0000256" key="9">
    <source>
        <dbReference type="PIRNR" id="PIRNR003128"/>
    </source>
</evidence>
<dbReference type="GO" id="GO:0009432">
    <property type="term" value="P:SOS response"/>
    <property type="evidence" value="ECO:0007669"/>
    <property type="project" value="TreeGrafter"/>
</dbReference>
<gene>
    <name evidence="12" type="ORF">R50_1153</name>
</gene>
<evidence type="ECO:0000256" key="10">
    <source>
        <dbReference type="SAM" id="Coils"/>
    </source>
</evidence>
<keyword evidence="6" id="KW-0067">ATP-binding</keyword>
<accession>A0A6F8ZF87</accession>
<dbReference type="PIRSF" id="PIRSF003128">
    <property type="entry name" value="RecN"/>
    <property type="match status" value="1"/>
</dbReference>
<dbReference type="InterPro" id="IPR027417">
    <property type="entry name" value="P-loop_NTPase"/>
</dbReference>
<evidence type="ECO:0000256" key="2">
    <source>
        <dbReference type="ARBA" id="ARBA00009441"/>
    </source>
</evidence>
<dbReference type="PANTHER" id="PTHR11059:SF0">
    <property type="entry name" value="DNA REPAIR PROTEIN RECN"/>
    <property type="match status" value="1"/>
</dbReference>
<evidence type="ECO:0000256" key="3">
    <source>
        <dbReference type="ARBA" id="ARBA00021315"/>
    </source>
</evidence>
<evidence type="ECO:0000256" key="4">
    <source>
        <dbReference type="ARBA" id="ARBA00022741"/>
    </source>
</evidence>
<comment type="function">
    <text evidence="1 9">May be involved in recombinational repair of damaged DNA.</text>
</comment>
<comment type="similarity">
    <text evidence="2 9">Belongs to the RecN family.</text>
</comment>
<sequence length="566" mass="60982">MLENLAIHNFGIMADSVIDWEPGLNVVTGESGAGKSLLVEALDTVLGARATADRIGPWDDAARIRASFRVGAQHPVWQAAAAWGLEPDEVLIVQREWGRDGRSLFRVQGRPVPAAAVRELADCGLMELSGQHQHQRWLRPHALTGWLDEAGGLEGLRAAVEEAWAAWRQAVEALEELRGQAPDPATVEAWRETVAEIGQAGLSPDEEARLEDEIRRLRAARRLMEGYAAFRGNLEGDGDSPGAEAALAEAARALAALAGVDPALAPAQALLEGALADVEEARRQAGEWYANLDLDPSRLEALEARLDRIARLKRRYGPTVEAVLAAGEEARRRLEAWENRAWEERQAQRREAAAADRYREAAAALAAAREEAARRLEPELQRLVRAMGMEHALVELVLEAAEPGPRGTEEPVLRFSANRGQPLRPFQKVASGGELARLGLALTVSGAGGGGEPLVFDEVDSGTSGHGARQVAALLAALARTRQVIVVSHQAVVASRAGAHYHVDKLAQEGRTRSQVRRLEPAERVTEIARMLSGDTTEASLRHARELLVLAAAGEEDAKPGATTNG</sequence>
<dbReference type="GO" id="GO:0006310">
    <property type="term" value="P:DNA recombination"/>
    <property type="evidence" value="ECO:0007669"/>
    <property type="project" value="InterPro"/>
</dbReference>
<dbReference type="InterPro" id="IPR003395">
    <property type="entry name" value="RecF/RecN/SMC_N"/>
</dbReference>
<dbReference type="Pfam" id="PF02463">
    <property type="entry name" value="SMC_N"/>
    <property type="match status" value="1"/>
</dbReference>
<feature type="domain" description="RecF/RecN/SMC N-terminal" evidence="11">
    <location>
        <begin position="1"/>
        <end position="505"/>
    </location>
</feature>
<proteinExistence type="inferred from homology"/>
<dbReference type="AlphaFoldDB" id="A0A6F8ZF87"/>